<dbReference type="Proteomes" id="UP000792457">
    <property type="component" value="Unassembled WGS sequence"/>
</dbReference>
<name>A0A8K0P8D0_LADFU</name>
<protein>
    <recommendedName>
        <fullName evidence="4">Alhambra</fullName>
    </recommendedName>
</protein>
<proteinExistence type="predicted"/>
<dbReference type="CDD" id="cd20901">
    <property type="entry name" value="CC_AF10"/>
    <property type="match status" value="1"/>
</dbReference>
<organism evidence="2 3">
    <name type="scientific">Ladona fulva</name>
    <name type="common">Scarce chaser dragonfly</name>
    <name type="synonym">Libellula fulva</name>
    <dbReference type="NCBI Taxonomy" id="123851"/>
    <lineage>
        <taxon>Eukaryota</taxon>
        <taxon>Metazoa</taxon>
        <taxon>Ecdysozoa</taxon>
        <taxon>Arthropoda</taxon>
        <taxon>Hexapoda</taxon>
        <taxon>Insecta</taxon>
        <taxon>Pterygota</taxon>
        <taxon>Palaeoptera</taxon>
        <taxon>Odonata</taxon>
        <taxon>Epiprocta</taxon>
        <taxon>Anisoptera</taxon>
        <taxon>Libelluloidea</taxon>
        <taxon>Libellulidae</taxon>
        <taxon>Ladona</taxon>
    </lineage>
</organism>
<feature type="compositionally biased region" description="Low complexity" evidence="1">
    <location>
        <begin position="313"/>
        <end position="325"/>
    </location>
</feature>
<dbReference type="AlphaFoldDB" id="A0A8K0P8D0"/>
<feature type="compositionally biased region" description="Low complexity" evidence="1">
    <location>
        <begin position="16"/>
        <end position="31"/>
    </location>
</feature>
<feature type="region of interest" description="Disordered" evidence="1">
    <location>
        <begin position="1"/>
        <end position="71"/>
    </location>
</feature>
<keyword evidence="3" id="KW-1185">Reference proteome</keyword>
<feature type="compositionally biased region" description="Polar residues" evidence="1">
    <location>
        <begin position="277"/>
        <end position="286"/>
    </location>
</feature>
<evidence type="ECO:0008006" key="4">
    <source>
        <dbReference type="Google" id="ProtNLM"/>
    </source>
</evidence>
<comment type="caution">
    <text evidence="2">The sequence shown here is derived from an EMBL/GenBank/DDBJ whole genome shotgun (WGS) entry which is preliminary data.</text>
</comment>
<feature type="compositionally biased region" description="Low complexity" evidence="1">
    <location>
        <begin position="357"/>
        <end position="374"/>
    </location>
</feature>
<reference evidence="2" key="1">
    <citation type="submission" date="2013-04" db="EMBL/GenBank/DDBJ databases">
        <authorList>
            <person name="Qu J."/>
            <person name="Murali S.C."/>
            <person name="Bandaranaike D."/>
            <person name="Bellair M."/>
            <person name="Blankenburg K."/>
            <person name="Chao H."/>
            <person name="Dinh H."/>
            <person name="Doddapaneni H."/>
            <person name="Downs B."/>
            <person name="Dugan-Rocha S."/>
            <person name="Elkadiri S."/>
            <person name="Gnanaolivu R.D."/>
            <person name="Hernandez B."/>
            <person name="Javaid M."/>
            <person name="Jayaseelan J.C."/>
            <person name="Lee S."/>
            <person name="Li M."/>
            <person name="Ming W."/>
            <person name="Munidasa M."/>
            <person name="Muniz J."/>
            <person name="Nguyen L."/>
            <person name="Ongeri F."/>
            <person name="Osuji N."/>
            <person name="Pu L.-L."/>
            <person name="Puazo M."/>
            <person name="Qu C."/>
            <person name="Quiroz J."/>
            <person name="Raj R."/>
            <person name="Weissenberger G."/>
            <person name="Xin Y."/>
            <person name="Zou X."/>
            <person name="Han Y."/>
            <person name="Richards S."/>
            <person name="Worley K."/>
            <person name="Muzny D."/>
            <person name="Gibbs R."/>
        </authorList>
    </citation>
    <scope>NUCLEOTIDE SEQUENCE</scope>
    <source>
        <strain evidence="2">Sampled in the wild</strain>
    </source>
</reference>
<evidence type="ECO:0000256" key="1">
    <source>
        <dbReference type="SAM" id="MobiDB-lite"/>
    </source>
</evidence>
<dbReference type="EMBL" id="KZ309092">
    <property type="protein sequence ID" value="KAG8236902.1"/>
    <property type="molecule type" value="Genomic_DNA"/>
</dbReference>
<accession>A0A8K0P8D0</accession>
<sequence>MEKGRNKTKRSGGNSGSSSSKRGKSGVMGSSNGAETSLHHSSRPINSVSEPPKNSPPGSPASESQNSLSALNSLASATTAALNQSSGGIPSGQLTIGFSKKGKKKKEEKDVKLFQNGVSAPHMLGNQLNPSSTMAQRMSDTLSAELEAHSIFTDSNSTAPQLIGPQLHSRVIASVRGGSGGGNPTSGTPPQGGSGGTNTPQSLDQLLERQWEQGSQFLMEQAQHFDIASLLTCLHQLRAENLRLEEHVSSLLQRRDHLLAVNARLAIPLPPIHPNHHQQGTPPSSAQGQMPQQQQGHQHHHQGHLHHHHHMHPNNVNPQVNNHLNSGGPGGPVERGIRMLTGGGGHQQSQPMENGLPPVGVDPSSHHVSSGVPHDPSPVPPQHHQGHSHRGQGVVVVGGQQPTGQLMAPSSGHRF</sequence>
<feature type="compositionally biased region" description="Low complexity" evidence="1">
    <location>
        <begin position="61"/>
        <end position="71"/>
    </location>
</feature>
<feature type="compositionally biased region" description="Low complexity" evidence="1">
    <location>
        <begin position="287"/>
        <end position="296"/>
    </location>
</feature>
<dbReference type="OrthoDB" id="20839at2759"/>
<evidence type="ECO:0000313" key="2">
    <source>
        <dbReference type="EMBL" id="KAG8236902.1"/>
    </source>
</evidence>
<feature type="region of interest" description="Disordered" evidence="1">
    <location>
        <begin position="174"/>
        <end position="201"/>
    </location>
</feature>
<feature type="compositionally biased region" description="Basic residues" evidence="1">
    <location>
        <begin position="297"/>
        <end position="312"/>
    </location>
</feature>
<feature type="compositionally biased region" description="Basic residues" evidence="1">
    <location>
        <begin position="1"/>
        <end position="10"/>
    </location>
</feature>
<dbReference type="InterPro" id="IPR049773">
    <property type="entry name" value="AF10-like_CC"/>
</dbReference>
<evidence type="ECO:0000313" key="3">
    <source>
        <dbReference type="Proteomes" id="UP000792457"/>
    </source>
</evidence>
<feature type="compositionally biased region" description="Gly residues" evidence="1">
    <location>
        <begin position="177"/>
        <end position="196"/>
    </location>
</feature>
<feature type="region of interest" description="Disordered" evidence="1">
    <location>
        <begin position="269"/>
        <end position="391"/>
    </location>
</feature>
<reference evidence="2" key="2">
    <citation type="submission" date="2017-10" db="EMBL/GenBank/DDBJ databases">
        <title>Ladona fulva Genome sequencing and assembly.</title>
        <authorList>
            <person name="Murali S."/>
            <person name="Richards S."/>
            <person name="Bandaranaike D."/>
            <person name="Bellair M."/>
            <person name="Blankenburg K."/>
            <person name="Chao H."/>
            <person name="Dinh H."/>
            <person name="Doddapaneni H."/>
            <person name="Dugan-Rocha S."/>
            <person name="Elkadiri S."/>
            <person name="Gnanaolivu R."/>
            <person name="Hernandez B."/>
            <person name="Skinner E."/>
            <person name="Javaid M."/>
            <person name="Lee S."/>
            <person name="Li M."/>
            <person name="Ming W."/>
            <person name="Munidasa M."/>
            <person name="Muniz J."/>
            <person name="Nguyen L."/>
            <person name="Hughes D."/>
            <person name="Osuji N."/>
            <person name="Pu L.-L."/>
            <person name="Puazo M."/>
            <person name="Qu C."/>
            <person name="Quiroz J."/>
            <person name="Raj R."/>
            <person name="Weissenberger G."/>
            <person name="Xin Y."/>
            <person name="Zou X."/>
            <person name="Han Y."/>
            <person name="Worley K."/>
            <person name="Muzny D."/>
            <person name="Gibbs R."/>
        </authorList>
    </citation>
    <scope>NUCLEOTIDE SEQUENCE</scope>
    <source>
        <strain evidence="2">Sampled in the wild</strain>
    </source>
</reference>
<gene>
    <name evidence="2" type="ORF">J437_LFUL015228</name>
</gene>